<proteinExistence type="predicted"/>
<dbReference type="EMBL" id="CP074694">
    <property type="protein sequence ID" value="QVL33734.1"/>
    <property type="molecule type" value="Genomic_DNA"/>
</dbReference>
<dbReference type="KEGG" id="tsph:KIH39_07455"/>
<organism evidence="7 8">
    <name type="scientific">Telmatocola sphagniphila</name>
    <dbReference type="NCBI Taxonomy" id="1123043"/>
    <lineage>
        <taxon>Bacteria</taxon>
        <taxon>Pseudomonadati</taxon>
        <taxon>Planctomycetota</taxon>
        <taxon>Planctomycetia</taxon>
        <taxon>Gemmatales</taxon>
        <taxon>Gemmataceae</taxon>
    </lineage>
</organism>
<dbReference type="GO" id="GO:0020037">
    <property type="term" value="F:heme binding"/>
    <property type="evidence" value="ECO:0007669"/>
    <property type="project" value="InterPro"/>
</dbReference>
<dbReference type="InterPro" id="IPR013036">
    <property type="entry name" value="DUF1587"/>
</dbReference>
<feature type="domain" description="DUF1588" evidence="3">
    <location>
        <begin position="738"/>
        <end position="836"/>
    </location>
</feature>
<dbReference type="GO" id="GO:0009055">
    <property type="term" value="F:electron transfer activity"/>
    <property type="evidence" value="ECO:0007669"/>
    <property type="project" value="InterPro"/>
</dbReference>
<dbReference type="InterPro" id="IPR013039">
    <property type="entry name" value="DUF1588"/>
</dbReference>
<gene>
    <name evidence="7" type="ORF">KIH39_07455</name>
</gene>
<dbReference type="Pfam" id="PF07631">
    <property type="entry name" value="PSD4"/>
    <property type="match status" value="1"/>
</dbReference>
<name>A0A8E6B984_9BACT</name>
<dbReference type="RefSeq" id="WP_213498693.1">
    <property type="nucleotide sequence ID" value="NZ_CP074694.1"/>
</dbReference>
<evidence type="ECO:0000259" key="4">
    <source>
        <dbReference type="Pfam" id="PF07631"/>
    </source>
</evidence>
<dbReference type="InterPro" id="IPR013042">
    <property type="entry name" value="DUF1592"/>
</dbReference>
<feature type="domain" description="DUF1587" evidence="2">
    <location>
        <begin position="421"/>
        <end position="484"/>
    </location>
</feature>
<dbReference type="Gene3D" id="1.10.760.10">
    <property type="entry name" value="Cytochrome c-like domain"/>
    <property type="match status" value="1"/>
</dbReference>
<dbReference type="InterPro" id="IPR013043">
    <property type="entry name" value="DUF1595"/>
</dbReference>
<evidence type="ECO:0000313" key="8">
    <source>
        <dbReference type="Proteomes" id="UP000676194"/>
    </source>
</evidence>
<dbReference type="AlphaFoldDB" id="A0A8E6B984"/>
<reference evidence="7" key="1">
    <citation type="submission" date="2021-05" db="EMBL/GenBank/DDBJ databases">
        <title>Complete genome sequence of the cellulolytic planctomycete Telmatocola sphagniphila SP2T and characterization of the first cellulase from planctomycetes.</title>
        <authorList>
            <person name="Rakitin A.L."/>
            <person name="Beletsky A.V."/>
            <person name="Naumoff D.G."/>
            <person name="Kulichevskaya I.S."/>
            <person name="Mardanov A.V."/>
            <person name="Ravin N.V."/>
            <person name="Dedysh S.N."/>
        </authorList>
    </citation>
    <scope>NUCLEOTIDE SEQUENCE</scope>
    <source>
        <strain evidence="7">SP2T</strain>
    </source>
</reference>
<accession>A0A8E6B984</accession>
<evidence type="ECO:0000259" key="6">
    <source>
        <dbReference type="Pfam" id="PF07637"/>
    </source>
</evidence>
<sequence>MRSYPLALLIILLISGDFASAAERLFVAVGYGGRRLISRDGIHWEIAAEWKENGGDDAHNLTSVVFAKGKFVAVGGAFGGHILVSPDGRTWREVESPKFRVNPVLFGNDRFVAGGPDQTLLWSSDGEKWQKGGKIEAKEATHFRVGAFGNNTFVFMGNAGGNSPTTWIATSKNGEKIEKVRVDLPQLFNVVYGKDCFVAVGAEGRRLRSTDGLKWEHEVLEKGIELRSLVWSGREFIAGGSGQTYRSADGITWSKEAKGMPCHLLYADDKVYIGTNWPGQMLSSPDGQVWSKHEKLTPNGINQLAVGELAPANTEEKSQPVQVFADAKALIATRCSKCHNDKIRKGGIDLSILADEKSLAKHRKIWRQVVTQVETSEMPPEDQPRLGEVQKKSLVQFVRARLSEIEAAEKQKPDPGPALIRRLTRTEYNRAVRDLFGLEDNIAEAVGMPEDTQGENFDNLSAALNFSDAQIEKYFSAADYILEKLYTPPTQGKKPKVPVSRELDRWIVSWPDNGISLQEATREILAPLLRRAYRRPVERRELERFVELVRKAAPGAKSFEESLKPALKALLVSPNFLIRIERDRGKTAEENYRVRDQELAVRLAFFLWGAPPDQKLNELADRGELSQPAVYAAQVKRLLADPKAKALTEDFAAQWLRLRKLPEARPSTEFFPTFNANLRQAMGEEVTQFFDHLRSEDGSILDLIDARYTYVNAELARHYGLPDTRKEFHRVEWSDANRGGLLGMSAILAMTSHTNRTSPTLRGKYVLDVILGTPPPPPPPDVGVIDEAKSKGKGAQTFRELLTQHATQPSCAGCHSKIDPLGFGLEVFDPIGRLRNPGSSIDASGKLPTGEHFVGAAELKKILLQRKDQFTRNFVEKMLTFALGRELRPPDESTVNRIVEKVVQRGYRFSAVVEEIANSYPFLYRRNSTAD</sequence>
<feature type="domain" description="DUF1585" evidence="1">
    <location>
        <begin position="850"/>
        <end position="922"/>
    </location>
</feature>
<keyword evidence="8" id="KW-1185">Reference proteome</keyword>
<dbReference type="Pfam" id="PF07626">
    <property type="entry name" value="PSD3"/>
    <property type="match status" value="1"/>
</dbReference>
<dbReference type="Pfam" id="PF07635">
    <property type="entry name" value="PSCyt1"/>
    <property type="match status" value="1"/>
</dbReference>
<evidence type="ECO:0000259" key="1">
    <source>
        <dbReference type="Pfam" id="PF07624"/>
    </source>
</evidence>
<dbReference type="SUPFAM" id="SSF110296">
    <property type="entry name" value="Oligoxyloglucan reducing end-specific cellobiohydrolase"/>
    <property type="match status" value="1"/>
</dbReference>
<dbReference type="Pfam" id="PF07627">
    <property type="entry name" value="PSCyt3"/>
    <property type="match status" value="1"/>
</dbReference>
<feature type="domain" description="DUF1595" evidence="6">
    <location>
        <begin position="521"/>
        <end position="581"/>
    </location>
</feature>
<evidence type="ECO:0000259" key="5">
    <source>
        <dbReference type="Pfam" id="PF07635"/>
    </source>
</evidence>
<evidence type="ECO:0000259" key="2">
    <source>
        <dbReference type="Pfam" id="PF07626"/>
    </source>
</evidence>
<dbReference type="Pfam" id="PF07624">
    <property type="entry name" value="PSD2"/>
    <property type="match status" value="1"/>
</dbReference>
<protein>
    <submittedName>
        <fullName evidence="7">DUF1592 domain-containing protein</fullName>
    </submittedName>
</protein>
<dbReference type="Proteomes" id="UP000676194">
    <property type="component" value="Chromosome"/>
</dbReference>
<dbReference type="InterPro" id="IPR011429">
    <property type="entry name" value="Cyt_c_Planctomycete-type"/>
</dbReference>
<dbReference type="InterPro" id="IPR036909">
    <property type="entry name" value="Cyt_c-like_dom_sf"/>
</dbReference>
<evidence type="ECO:0000313" key="7">
    <source>
        <dbReference type="EMBL" id="QVL33734.1"/>
    </source>
</evidence>
<dbReference type="InterPro" id="IPR011478">
    <property type="entry name" value="DUF1585"/>
</dbReference>
<feature type="domain" description="DUF1592" evidence="4">
    <location>
        <begin position="595"/>
        <end position="721"/>
    </location>
</feature>
<dbReference type="Pfam" id="PF07637">
    <property type="entry name" value="PSD5"/>
    <property type="match status" value="1"/>
</dbReference>
<feature type="domain" description="Cytochrome C Planctomycete-type" evidence="5">
    <location>
        <begin position="335"/>
        <end position="382"/>
    </location>
</feature>
<evidence type="ECO:0000259" key="3">
    <source>
        <dbReference type="Pfam" id="PF07627"/>
    </source>
</evidence>